<evidence type="ECO:0000313" key="3">
    <source>
        <dbReference type="EMBL" id="HDQ99230.1"/>
    </source>
</evidence>
<feature type="region of interest" description="Disordered" evidence="1">
    <location>
        <begin position="131"/>
        <end position="152"/>
    </location>
</feature>
<gene>
    <name evidence="3" type="ORF">ENN51_02945</name>
</gene>
<dbReference type="EMBL" id="DSBX01000115">
    <property type="protein sequence ID" value="HDQ99230.1"/>
    <property type="molecule type" value="Genomic_DNA"/>
</dbReference>
<feature type="domain" description="HTH cro/C1-type" evidence="2">
    <location>
        <begin position="25"/>
        <end position="83"/>
    </location>
</feature>
<evidence type="ECO:0000259" key="2">
    <source>
        <dbReference type="PROSITE" id="PS50943"/>
    </source>
</evidence>
<dbReference type="Gene3D" id="1.10.260.40">
    <property type="entry name" value="lambda repressor-like DNA-binding domains"/>
    <property type="match status" value="1"/>
</dbReference>
<dbReference type="Pfam" id="PF13560">
    <property type="entry name" value="HTH_31"/>
    <property type="match status" value="1"/>
</dbReference>
<sequence length="273" mass="30981">MVSKTIVKKRVGSTFVFPPELGELLRALRRRSGLGVDELAHLMDRRPGFSKHLSRLERGQVRYPSLALLADYLRACRASFSEVLPLLDRYTNRLPVRETRARETALSGLVGDRSREAVRLGIYDLKTEAARKRAGQKPLPPQKRARAVSRQLASRRQYRTLDRAVLDELNRPGVEPKLVVRELARDYGRMVWKALVLTEAGSKEKAVPEARGAKRGRSPGRPRKPRKQRLAEVETRMREMAGRALPLKSLRRIAERVKRLYAETHRGGAGVAE</sequence>
<feature type="compositionally biased region" description="Basic and acidic residues" evidence="1">
    <location>
        <begin position="203"/>
        <end position="212"/>
    </location>
</feature>
<proteinExistence type="predicted"/>
<dbReference type="GO" id="GO:0003677">
    <property type="term" value="F:DNA binding"/>
    <property type="evidence" value="ECO:0007669"/>
    <property type="project" value="InterPro"/>
</dbReference>
<dbReference type="Proteomes" id="UP000885672">
    <property type="component" value="Unassembled WGS sequence"/>
</dbReference>
<dbReference type="SUPFAM" id="SSF47413">
    <property type="entry name" value="lambda repressor-like DNA-binding domains"/>
    <property type="match status" value="1"/>
</dbReference>
<dbReference type="AlphaFoldDB" id="A0A7V0XF31"/>
<name>A0A7V0XF31_UNCW3</name>
<comment type="caution">
    <text evidence="3">The sequence shown here is derived from an EMBL/GenBank/DDBJ whole genome shotgun (WGS) entry which is preliminary data.</text>
</comment>
<organism evidence="3">
    <name type="scientific">candidate division WOR-3 bacterium</name>
    <dbReference type="NCBI Taxonomy" id="2052148"/>
    <lineage>
        <taxon>Bacteria</taxon>
        <taxon>Bacteria division WOR-3</taxon>
    </lineage>
</organism>
<protein>
    <submittedName>
        <fullName evidence="3">XRE family transcriptional regulator</fullName>
    </submittedName>
</protein>
<reference evidence="3" key="1">
    <citation type="journal article" date="2020" name="mSystems">
        <title>Genome- and Community-Level Interaction Insights into Carbon Utilization and Element Cycling Functions of Hydrothermarchaeota in Hydrothermal Sediment.</title>
        <authorList>
            <person name="Zhou Z."/>
            <person name="Liu Y."/>
            <person name="Xu W."/>
            <person name="Pan J."/>
            <person name="Luo Z.H."/>
            <person name="Li M."/>
        </authorList>
    </citation>
    <scope>NUCLEOTIDE SEQUENCE [LARGE SCALE GENOMIC DNA]</scope>
    <source>
        <strain evidence="3">SpSt-1182</strain>
    </source>
</reference>
<evidence type="ECO:0000256" key="1">
    <source>
        <dbReference type="SAM" id="MobiDB-lite"/>
    </source>
</evidence>
<feature type="region of interest" description="Disordered" evidence="1">
    <location>
        <begin position="203"/>
        <end position="233"/>
    </location>
</feature>
<dbReference type="PROSITE" id="PS50943">
    <property type="entry name" value="HTH_CROC1"/>
    <property type="match status" value="1"/>
</dbReference>
<accession>A0A7V0XF31</accession>
<feature type="compositionally biased region" description="Basic residues" evidence="1">
    <location>
        <begin position="213"/>
        <end position="228"/>
    </location>
</feature>
<dbReference type="SMART" id="SM00530">
    <property type="entry name" value="HTH_XRE"/>
    <property type="match status" value="1"/>
</dbReference>
<dbReference type="CDD" id="cd00093">
    <property type="entry name" value="HTH_XRE"/>
    <property type="match status" value="1"/>
</dbReference>
<dbReference type="InterPro" id="IPR001387">
    <property type="entry name" value="Cro/C1-type_HTH"/>
</dbReference>
<dbReference type="InterPro" id="IPR010982">
    <property type="entry name" value="Lambda_DNA-bd_dom_sf"/>
</dbReference>